<dbReference type="AlphaFoldDB" id="A0A3N4RUU6"/>
<evidence type="ECO:0000313" key="2">
    <source>
        <dbReference type="Proteomes" id="UP000266906"/>
    </source>
</evidence>
<dbReference type="EMBL" id="RKQG01000001">
    <property type="protein sequence ID" value="RPE34829.1"/>
    <property type="molecule type" value="Genomic_DNA"/>
</dbReference>
<sequence>MTNTNLMRCVRGPLAPARSAASQFSDVDHELPCTEDELGKFAEVGPWSVRLRAGRRPAMEVYEHGELLDVVVESSLGGAGLRGARLGRVGAPGEGRVACAWGRLPPCGAPPPVRFLTGGLRRRATGAATVRVVGRFWFASATGGFRWAQLSEACCGVEHQESGRAA</sequence>
<gene>
    <name evidence="1" type="ORF">EDD38_3167</name>
</gene>
<reference evidence="1 2" key="1">
    <citation type="submission" date="2018-11" db="EMBL/GenBank/DDBJ databases">
        <title>Sequencing the genomes of 1000 actinobacteria strains.</title>
        <authorList>
            <person name="Klenk H.-P."/>
        </authorList>
    </citation>
    <scope>NUCLEOTIDE SEQUENCE [LARGE SCALE GENOMIC DNA]</scope>
    <source>
        <strain evidence="1 2">DSM 44781</strain>
    </source>
</reference>
<name>A0A3N4RUU6_9ACTN</name>
<organism evidence="1 2">
    <name type="scientific">Kitasatospora cineracea</name>
    <dbReference type="NCBI Taxonomy" id="88074"/>
    <lineage>
        <taxon>Bacteria</taxon>
        <taxon>Bacillati</taxon>
        <taxon>Actinomycetota</taxon>
        <taxon>Actinomycetes</taxon>
        <taxon>Kitasatosporales</taxon>
        <taxon>Streptomycetaceae</taxon>
        <taxon>Kitasatospora</taxon>
    </lineage>
</organism>
<dbReference type="Proteomes" id="UP000266906">
    <property type="component" value="Unassembled WGS sequence"/>
</dbReference>
<dbReference type="RefSeq" id="WP_123818460.1">
    <property type="nucleotide sequence ID" value="NZ_RKQG01000001.1"/>
</dbReference>
<accession>A0A3N4RUU6</accession>
<evidence type="ECO:0000313" key="1">
    <source>
        <dbReference type="EMBL" id="RPE34829.1"/>
    </source>
</evidence>
<comment type="caution">
    <text evidence="1">The sequence shown here is derived from an EMBL/GenBank/DDBJ whole genome shotgun (WGS) entry which is preliminary data.</text>
</comment>
<protein>
    <submittedName>
        <fullName evidence="1">Uncharacterized protein</fullName>
    </submittedName>
</protein>
<keyword evidence="2" id="KW-1185">Reference proteome</keyword>
<proteinExistence type="predicted"/>